<evidence type="ECO:0000313" key="3">
    <source>
        <dbReference type="Proteomes" id="UP000032360"/>
    </source>
</evidence>
<keyword evidence="3" id="KW-1185">Reference proteome</keyword>
<comment type="caution">
    <text evidence="2">The sequence shown here is derived from an EMBL/GenBank/DDBJ whole genome shotgun (WGS) entry which is preliminary data.</text>
</comment>
<accession>A0A0D8HL64</accession>
<evidence type="ECO:0000313" key="2">
    <source>
        <dbReference type="EMBL" id="KJF18477.1"/>
    </source>
</evidence>
<protein>
    <submittedName>
        <fullName evidence="2">Uncharacterized protein</fullName>
    </submittedName>
</protein>
<reference evidence="2 3" key="1">
    <citation type="submission" date="2015-01" db="EMBL/GenBank/DDBJ databases">
        <title>Draft genome of the acidophilic iron oxidizer Acidithrix ferrooxidans strain Py-F3.</title>
        <authorList>
            <person name="Poehlein A."/>
            <person name="Eisen S."/>
            <person name="Schloemann M."/>
            <person name="Johnson B.D."/>
            <person name="Daniel R."/>
            <person name="Muehling M."/>
        </authorList>
    </citation>
    <scope>NUCLEOTIDE SEQUENCE [LARGE SCALE GENOMIC DNA]</scope>
    <source>
        <strain evidence="2 3">Py-F3</strain>
    </source>
</reference>
<dbReference type="AlphaFoldDB" id="A0A0D8HL64"/>
<evidence type="ECO:0000256" key="1">
    <source>
        <dbReference type="SAM" id="MobiDB-lite"/>
    </source>
</evidence>
<dbReference type="Proteomes" id="UP000032360">
    <property type="component" value="Unassembled WGS sequence"/>
</dbReference>
<name>A0A0D8HL64_9ACTN</name>
<sequence length="101" mass="10534">MTFPPTVKVPTKGPDPPDGSGRNLGTAPGVVGTGRRHQGDQYLHSRLGRTFPAASVFGLIGPLFLLIKGWKTCEEVLTGPARPLLAQTVMVGSIGATTVLV</sequence>
<organism evidence="2 3">
    <name type="scientific">Acidithrix ferrooxidans</name>
    <dbReference type="NCBI Taxonomy" id="1280514"/>
    <lineage>
        <taxon>Bacteria</taxon>
        <taxon>Bacillati</taxon>
        <taxon>Actinomycetota</taxon>
        <taxon>Acidimicrobiia</taxon>
        <taxon>Acidimicrobiales</taxon>
        <taxon>Acidimicrobiaceae</taxon>
        <taxon>Acidithrix</taxon>
    </lineage>
</organism>
<feature type="region of interest" description="Disordered" evidence="1">
    <location>
        <begin position="1"/>
        <end position="37"/>
    </location>
</feature>
<proteinExistence type="predicted"/>
<gene>
    <name evidence="2" type="ORF">AXFE_06480</name>
</gene>
<dbReference type="EMBL" id="JXYS01000016">
    <property type="protein sequence ID" value="KJF18477.1"/>
    <property type="molecule type" value="Genomic_DNA"/>
</dbReference>